<dbReference type="InterPro" id="IPR000504">
    <property type="entry name" value="RRM_dom"/>
</dbReference>
<evidence type="ECO:0000313" key="5">
    <source>
        <dbReference type="Proteomes" id="UP000078284"/>
    </source>
</evidence>
<evidence type="ECO:0000259" key="3">
    <source>
        <dbReference type="PROSITE" id="PS50102"/>
    </source>
</evidence>
<dbReference type="PANTHER" id="PTHR11176:SF47">
    <property type="entry name" value="(RAPE) HYPOTHETICAL PROTEIN"/>
    <property type="match status" value="1"/>
</dbReference>
<accession>A0A178UN32</accession>
<evidence type="ECO:0000313" key="4">
    <source>
        <dbReference type="EMBL" id="OAO95269.1"/>
    </source>
</evidence>
<organism evidence="4 5">
    <name type="scientific">Arabidopsis thaliana</name>
    <name type="common">Mouse-ear cress</name>
    <dbReference type="NCBI Taxonomy" id="3702"/>
    <lineage>
        <taxon>Eukaryota</taxon>
        <taxon>Viridiplantae</taxon>
        <taxon>Streptophyta</taxon>
        <taxon>Embryophyta</taxon>
        <taxon>Tracheophyta</taxon>
        <taxon>Spermatophyta</taxon>
        <taxon>Magnoliopsida</taxon>
        <taxon>eudicotyledons</taxon>
        <taxon>Gunneridae</taxon>
        <taxon>Pentapetalae</taxon>
        <taxon>rosids</taxon>
        <taxon>malvids</taxon>
        <taxon>Brassicales</taxon>
        <taxon>Brassicaceae</taxon>
        <taxon>Camelineae</taxon>
        <taxon>Arabidopsis</taxon>
    </lineage>
</organism>
<dbReference type="EMBL" id="LUHQ01000005">
    <property type="protein sequence ID" value="OAO95269.1"/>
    <property type="molecule type" value="Genomic_DNA"/>
</dbReference>
<comment type="caution">
    <text evidence="4">The sequence shown here is derived from an EMBL/GenBank/DDBJ whole genome shotgun (WGS) entry which is preliminary data.</text>
</comment>
<gene>
    <name evidence="4" type="ordered locus">AXX17_At5g52680</name>
</gene>
<reference evidence="5" key="1">
    <citation type="journal article" date="2016" name="Proc. Natl. Acad. Sci. U.S.A.">
        <title>Chromosome-level assembly of Arabidopsis thaliana Ler reveals the extent of translocation and inversion polymorphisms.</title>
        <authorList>
            <person name="Zapata L."/>
            <person name="Ding J."/>
            <person name="Willing E.M."/>
            <person name="Hartwig B."/>
            <person name="Bezdan D."/>
            <person name="Jiao W.B."/>
            <person name="Patel V."/>
            <person name="Velikkakam James G."/>
            <person name="Koornneef M."/>
            <person name="Ossowski S."/>
            <person name="Schneeberger K."/>
        </authorList>
    </citation>
    <scope>NUCLEOTIDE SEQUENCE [LARGE SCALE GENOMIC DNA]</scope>
    <source>
        <strain evidence="5">cv. Landsberg erecta</strain>
    </source>
</reference>
<dbReference type="InterPro" id="IPR012677">
    <property type="entry name" value="Nucleotide-bd_a/b_plait_sf"/>
</dbReference>
<proteinExistence type="predicted"/>
<keyword evidence="1 2" id="KW-0694">RNA-binding</keyword>
<sequence>MSHPNDRETKIYVAGLPWITRTEGLISYFERFGEIVYAKVVCDGATQRSKGFGFVTFREVESATRACENPNHTIDGRTVNCKLAYLGARVHNYQPNQYGMASNTCTYRSQQALFISWGELLSWLRASSVSAPSILRKVAAQTTVYHIWKQRNNVVHNQIIIPTANVFKLINREIKNIITARQPRRKFRHLMQLWIS</sequence>
<feature type="domain" description="RRM" evidence="3">
    <location>
        <begin position="9"/>
        <end position="86"/>
    </location>
</feature>
<dbReference type="PROSITE" id="PS50102">
    <property type="entry name" value="RRM"/>
    <property type="match status" value="1"/>
</dbReference>
<dbReference type="InterPro" id="IPR035979">
    <property type="entry name" value="RBD_domain_sf"/>
</dbReference>
<dbReference type="ExpressionAtlas" id="A0A178UN32">
    <property type="expression patterns" value="baseline and differential"/>
</dbReference>
<dbReference type="Gene3D" id="3.30.70.330">
    <property type="match status" value="1"/>
</dbReference>
<dbReference type="Proteomes" id="UP000078284">
    <property type="component" value="Chromosome 5"/>
</dbReference>
<evidence type="ECO:0000256" key="1">
    <source>
        <dbReference type="ARBA" id="ARBA00022884"/>
    </source>
</evidence>
<dbReference type="GO" id="GO:0003723">
    <property type="term" value="F:RNA binding"/>
    <property type="evidence" value="ECO:0007669"/>
    <property type="project" value="UniProtKB-UniRule"/>
</dbReference>
<dbReference type="SUPFAM" id="SSF54928">
    <property type="entry name" value="RNA-binding domain, RBD"/>
    <property type="match status" value="1"/>
</dbReference>
<dbReference type="SMART" id="SM00360">
    <property type="entry name" value="RRM"/>
    <property type="match status" value="1"/>
</dbReference>
<dbReference type="Pfam" id="PF00076">
    <property type="entry name" value="RRM_1"/>
    <property type="match status" value="1"/>
</dbReference>
<dbReference type="PANTHER" id="PTHR11176">
    <property type="entry name" value="BOULE-RELATED"/>
    <property type="match status" value="1"/>
</dbReference>
<evidence type="ECO:0000256" key="2">
    <source>
        <dbReference type="PROSITE-ProRule" id="PRU00176"/>
    </source>
</evidence>
<dbReference type="AlphaFoldDB" id="A0A178UN32"/>
<name>A0A178UN32_ARATH</name>
<protein>
    <recommendedName>
        <fullName evidence="3">RRM domain-containing protein</fullName>
    </recommendedName>
</protein>